<proteinExistence type="predicted"/>
<sequence>MKKLNVCIVSHDAGAAEIIASYVAQNKLDSLFVLAGPAIKVFERRIGEIEIVNLESAIAVCDWCLCGTSSQSDLEWQAIRQARDAHKRVVVFLDHWVSYRERFIRQEIEHLPDEIWVGDSYAQTLASQIFLKTPIKAVNNPYFQDIQDKFKHFPQTKISTADELKILYVCEPIDELYYGYSEHDAFAYFMENLAIFGRPVSKVTIRPHPSESLDKYQYAQDRFGDLIVLGGQKTLIEEISQCSVVVGCETMAMIVGLLANRRVISCIPPGGRLCALPHQEIEHLSELL</sequence>
<dbReference type="RefSeq" id="WP_071454933.1">
    <property type="nucleotide sequence ID" value="NZ_CP017675.1"/>
</dbReference>
<accession>A0A1J0AF13</accession>
<name>A0A1J0AF13_9CYAN</name>
<dbReference type="STRING" id="1188229.GlitD10_2175"/>
<evidence type="ECO:0000313" key="1">
    <source>
        <dbReference type="EMBL" id="APB34504.1"/>
    </source>
</evidence>
<dbReference type="AlphaFoldDB" id="A0A1J0AF13"/>
<gene>
    <name evidence="1" type="ORF">GlitD10_2175</name>
</gene>
<dbReference type="Proteomes" id="UP000180235">
    <property type="component" value="Chromosome"/>
</dbReference>
<evidence type="ECO:0008006" key="3">
    <source>
        <dbReference type="Google" id="ProtNLM"/>
    </source>
</evidence>
<keyword evidence="2" id="KW-1185">Reference proteome</keyword>
<dbReference type="KEGG" id="glt:GlitD10_2175"/>
<reference evidence="1 2" key="1">
    <citation type="submission" date="2016-10" db="EMBL/GenBank/DDBJ databases">
        <title>Description of Gloeomargarita lithophora gen. nov., sp. nov., a thylakoid-bearing basal-branching cyanobacterium with intracellular carbonates, and proposal for Gloeomargaritales ord. nov.</title>
        <authorList>
            <person name="Moreira D."/>
            <person name="Tavera R."/>
            <person name="Benzerara K."/>
            <person name="Skouri-Panet F."/>
            <person name="Couradeau E."/>
            <person name="Gerard E."/>
            <person name="Loussert C."/>
            <person name="Novelo E."/>
            <person name="Zivanovic Y."/>
            <person name="Lopez-Garcia P."/>
        </authorList>
    </citation>
    <scope>NUCLEOTIDE SEQUENCE [LARGE SCALE GENOMIC DNA]</scope>
    <source>
        <strain evidence="1 2">D10</strain>
    </source>
</reference>
<dbReference type="EMBL" id="CP017675">
    <property type="protein sequence ID" value="APB34504.1"/>
    <property type="molecule type" value="Genomic_DNA"/>
</dbReference>
<protein>
    <recommendedName>
        <fullName evidence="3">Capsule polysaccharide biosynthesis protein</fullName>
    </recommendedName>
</protein>
<evidence type="ECO:0000313" key="2">
    <source>
        <dbReference type="Proteomes" id="UP000180235"/>
    </source>
</evidence>
<organism evidence="1 2">
    <name type="scientific">Gloeomargarita lithophora Alchichica-D10</name>
    <dbReference type="NCBI Taxonomy" id="1188229"/>
    <lineage>
        <taxon>Bacteria</taxon>
        <taxon>Bacillati</taxon>
        <taxon>Cyanobacteriota</taxon>
        <taxon>Cyanophyceae</taxon>
        <taxon>Gloeomargaritales</taxon>
        <taxon>Gloeomargaritaceae</taxon>
        <taxon>Gloeomargarita</taxon>
    </lineage>
</organism>
<dbReference type="OrthoDB" id="757934at2"/>